<dbReference type="CDD" id="cd07561">
    <property type="entry name" value="Peptidase_S41_CPP_like"/>
    <property type="match status" value="1"/>
</dbReference>
<dbReference type="RefSeq" id="WP_084550426.1">
    <property type="nucleotide sequence ID" value="NZ_FSRQ01000001.1"/>
</dbReference>
<dbReference type="SMART" id="SM00245">
    <property type="entry name" value="TSPc"/>
    <property type="match status" value="1"/>
</dbReference>
<dbReference type="EMBL" id="FSRQ01000001">
    <property type="protein sequence ID" value="SIN92717.1"/>
    <property type="molecule type" value="Genomic_DNA"/>
</dbReference>
<evidence type="ECO:0000313" key="3">
    <source>
        <dbReference type="EMBL" id="SIN92717.1"/>
    </source>
</evidence>
<dbReference type="GO" id="GO:0007165">
    <property type="term" value="P:signal transduction"/>
    <property type="evidence" value="ECO:0007669"/>
    <property type="project" value="TreeGrafter"/>
</dbReference>
<proteinExistence type="predicted"/>
<keyword evidence="3" id="KW-0378">Hydrolase</keyword>
<organism evidence="3 4">
    <name type="scientific">Chryseobacterium scophthalmum</name>
    <dbReference type="NCBI Taxonomy" id="59733"/>
    <lineage>
        <taxon>Bacteria</taxon>
        <taxon>Pseudomonadati</taxon>
        <taxon>Bacteroidota</taxon>
        <taxon>Flavobacteriia</taxon>
        <taxon>Flavobacteriales</taxon>
        <taxon>Weeksellaceae</taxon>
        <taxon>Chryseobacterium group</taxon>
        <taxon>Chryseobacterium</taxon>
    </lineage>
</organism>
<dbReference type="Gene3D" id="3.90.226.10">
    <property type="entry name" value="2-enoyl-CoA Hydratase, Chain A, domain 1"/>
    <property type="match status" value="1"/>
</dbReference>
<sequence>MSKNFFKTQLLALIILSFLIVSCNRTDDEVPNFPEGSTESVNVWVQDSMRRYYYWADQIPPKPNYHLPVKDFFKSLLLPQDRFSFIINTSDASTYPRSVRNMYGFDYAVLQLGNGEIATVIKLVLKNSPALNAGLERGMIIKKIDGQNITASNAEQLTSSIAEKTVIELTVGNWQNGSVVNEKNITVYYGYTFEQPLTSKIFDKNGKKTGYLYIYDFPDGMSQALNQKFAEFKSAGVQDLVLDLRYNYGGSVSSAAALCALIPAGISANSQFITYKGNKNGGEVKRSFSQQIAYASNAINFNALQANSLGLQKVYVLTSKSTASASEIVINNLKPYMEVIQVGEVTLGKDMAGFVIEDKRKPKKITWQIHPVIYKVFNANGEGNYNNGIFPQISVNEFISLPLLPLGDPDEILLSSVMNKIYSKSVNTDAQSKSVKVLFQSDSPFTVLSKLNFK</sequence>
<dbReference type="PANTHER" id="PTHR32060">
    <property type="entry name" value="TAIL-SPECIFIC PROTEASE"/>
    <property type="match status" value="1"/>
</dbReference>
<dbReference type="SUPFAM" id="SSF52096">
    <property type="entry name" value="ClpP/crotonase"/>
    <property type="match status" value="1"/>
</dbReference>
<dbReference type="GO" id="GO:0008236">
    <property type="term" value="F:serine-type peptidase activity"/>
    <property type="evidence" value="ECO:0007669"/>
    <property type="project" value="InterPro"/>
</dbReference>
<dbReference type="AlphaFoldDB" id="A0A1N6FBU1"/>
<keyword evidence="1" id="KW-0732">Signal</keyword>
<dbReference type="STRING" id="59733.SAMN05421769_1174"/>
<dbReference type="GO" id="GO:0004175">
    <property type="term" value="F:endopeptidase activity"/>
    <property type="evidence" value="ECO:0007669"/>
    <property type="project" value="TreeGrafter"/>
</dbReference>
<feature type="domain" description="Tail specific protease" evidence="2">
    <location>
        <begin position="180"/>
        <end position="396"/>
    </location>
</feature>
<keyword evidence="4" id="KW-1185">Reference proteome</keyword>
<dbReference type="Pfam" id="PF18294">
    <property type="entry name" value="Pept_S41_N"/>
    <property type="match status" value="1"/>
</dbReference>
<dbReference type="InterPro" id="IPR029045">
    <property type="entry name" value="ClpP/crotonase-like_dom_sf"/>
</dbReference>
<evidence type="ECO:0000313" key="4">
    <source>
        <dbReference type="Proteomes" id="UP000184782"/>
    </source>
</evidence>
<dbReference type="PROSITE" id="PS51257">
    <property type="entry name" value="PROKAR_LIPOPROTEIN"/>
    <property type="match status" value="1"/>
</dbReference>
<dbReference type="InterPro" id="IPR041613">
    <property type="entry name" value="Pept_S41_N"/>
</dbReference>
<dbReference type="PANTHER" id="PTHR32060:SF22">
    <property type="entry name" value="CARBOXYL-TERMINAL-PROCESSING PEPTIDASE 3, CHLOROPLASTIC"/>
    <property type="match status" value="1"/>
</dbReference>
<gene>
    <name evidence="3" type="ORF">SAMN05421769_1174</name>
</gene>
<reference evidence="4" key="1">
    <citation type="submission" date="2016-12" db="EMBL/GenBank/DDBJ databases">
        <authorList>
            <person name="Varghese N."/>
            <person name="Submissions S."/>
        </authorList>
    </citation>
    <scope>NUCLEOTIDE SEQUENCE [LARGE SCALE GENOMIC DNA]</scope>
    <source>
        <strain evidence="4">DSM 16779</strain>
    </source>
</reference>
<protein>
    <submittedName>
        <fullName evidence="3">C-terminal processing protease CtpA/Prc, contains a PDZ domain</fullName>
    </submittedName>
</protein>
<dbReference type="Gene3D" id="2.30.42.10">
    <property type="match status" value="1"/>
</dbReference>
<dbReference type="Proteomes" id="UP000184782">
    <property type="component" value="Unassembled WGS sequence"/>
</dbReference>
<dbReference type="OrthoDB" id="7168509at2"/>
<dbReference type="InterPro" id="IPR005151">
    <property type="entry name" value="Tail-specific_protease"/>
</dbReference>
<dbReference type="SUPFAM" id="SSF50156">
    <property type="entry name" value="PDZ domain-like"/>
    <property type="match status" value="1"/>
</dbReference>
<dbReference type="GO" id="GO:0006508">
    <property type="term" value="P:proteolysis"/>
    <property type="evidence" value="ECO:0007669"/>
    <property type="project" value="UniProtKB-KW"/>
</dbReference>
<dbReference type="InterPro" id="IPR036034">
    <property type="entry name" value="PDZ_sf"/>
</dbReference>
<evidence type="ECO:0000256" key="1">
    <source>
        <dbReference type="SAM" id="SignalP"/>
    </source>
</evidence>
<dbReference type="GO" id="GO:0030288">
    <property type="term" value="C:outer membrane-bounded periplasmic space"/>
    <property type="evidence" value="ECO:0007669"/>
    <property type="project" value="TreeGrafter"/>
</dbReference>
<accession>A0A1N6FBU1</accession>
<feature type="signal peptide" evidence="1">
    <location>
        <begin position="1"/>
        <end position="23"/>
    </location>
</feature>
<evidence type="ECO:0000259" key="2">
    <source>
        <dbReference type="SMART" id="SM00245"/>
    </source>
</evidence>
<dbReference type="Pfam" id="PF03572">
    <property type="entry name" value="Peptidase_S41"/>
    <property type="match status" value="1"/>
</dbReference>
<feature type="chain" id="PRO_5012478320" evidence="1">
    <location>
        <begin position="24"/>
        <end position="454"/>
    </location>
</feature>
<name>A0A1N6FBU1_9FLAO</name>
<keyword evidence="3" id="KW-0645">Protease</keyword>
<dbReference type="Gene3D" id="3.30.750.170">
    <property type="match status" value="1"/>
</dbReference>